<proteinExistence type="predicted"/>
<name>A0ABT5YXZ1_9ACTN</name>
<accession>A0ABT5YXZ1</accession>
<keyword evidence="1" id="KW-1133">Transmembrane helix</keyword>
<dbReference type="RefSeq" id="WP_275812624.1">
    <property type="nucleotide sequence ID" value="NZ_BAAANM010000004.1"/>
</dbReference>
<keyword evidence="1" id="KW-0472">Membrane</keyword>
<evidence type="ECO:0000313" key="3">
    <source>
        <dbReference type="Proteomes" id="UP001220022"/>
    </source>
</evidence>
<organism evidence="2 3">
    <name type="scientific">Streptantibioticus ferralitis</name>
    <dbReference type="NCBI Taxonomy" id="236510"/>
    <lineage>
        <taxon>Bacteria</taxon>
        <taxon>Bacillati</taxon>
        <taxon>Actinomycetota</taxon>
        <taxon>Actinomycetes</taxon>
        <taxon>Kitasatosporales</taxon>
        <taxon>Streptomycetaceae</taxon>
        <taxon>Streptantibioticus</taxon>
    </lineage>
</organism>
<gene>
    <name evidence="2" type="ORF">P2L57_12155</name>
</gene>
<protein>
    <submittedName>
        <fullName evidence="2">Uncharacterized protein</fullName>
    </submittedName>
</protein>
<dbReference type="EMBL" id="JARHTQ010000006">
    <property type="protein sequence ID" value="MDF2256462.1"/>
    <property type="molecule type" value="Genomic_DNA"/>
</dbReference>
<evidence type="ECO:0000313" key="2">
    <source>
        <dbReference type="EMBL" id="MDF2256462.1"/>
    </source>
</evidence>
<keyword evidence="1" id="KW-0812">Transmembrane</keyword>
<feature type="transmembrane region" description="Helical" evidence="1">
    <location>
        <begin position="45"/>
        <end position="65"/>
    </location>
</feature>
<sequence length="104" mass="10912">MAGAALVLANISSPLRAPFTFFFLIVAPGAALASTLRSLDPLSRVVVAAVGSIVLDLLVGQVMLMLHQWSIRGGVVVIAALSAAMFLLPLARRGYGVTARRRDP</sequence>
<feature type="transmembrane region" description="Helical" evidence="1">
    <location>
        <begin position="71"/>
        <end position="91"/>
    </location>
</feature>
<comment type="caution">
    <text evidence="2">The sequence shown here is derived from an EMBL/GenBank/DDBJ whole genome shotgun (WGS) entry which is preliminary data.</text>
</comment>
<reference evidence="2 3" key="1">
    <citation type="submission" date="2023-03" db="EMBL/GenBank/DDBJ databases">
        <title>Draft genome sequence of type strain Streptomyces ferralitis JCM 14344.</title>
        <authorList>
            <person name="Klaysubun C."/>
            <person name="Duangmal K."/>
        </authorList>
    </citation>
    <scope>NUCLEOTIDE SEQUENCE [LARGE SCALE GENOMIC DNA]</scope>
    <source>
        <strain evidence="2 3">JCM 14344</strain>
    </source>
</reference>
<dbReference type="Proteomes" id="UP001220022">
    <property type="component" value="Unassembled WGS sequence"/>
</dbReference>
<feature type="transmembrane region" description="Helical" evidence="1">
    <location>
        <begin position="15"/>
        <end position="33"/>
    </location>
</feature>
<evidence type="ECO:0000256" key="1">
    <source>
        <dbReference type="SAM" id="Phobius"/>
    </source>
</evidence>
<keyword evidence="3" id="KW-1185">Reference proteome</keyword>